<dbReference type="RefSeq" id="WP_149920753.1">
    <property type="nucleotide sequence ID" value="NZ_CP072251.1"/>
</dbReference>
<accession>A0A642PMR8</accession>
<dbReference type="Gene3D" id="3.40.50.2000">
    <property type="entry name" value="Glycogen Phosphorylase B"/>
    <property type="match status" value="1"/>
</dbReference>
<sequence>MIEYIFFYANFRTYDFTLGITRKVFSEIASFRKIGYKVYYSGYLKDGVAIFDNESNIVLKKKYPFKNESLIHIIRRPMLINLCIDYMKKCDLNFSFSYVRYHFFDRKYLKLLSSLNLKSDKVIIEAHSAPKFPKDFSIMRCVGWKDSRWNKLAKKYVDLVASMSDEERLWGIDTVKITNGIDVKAIREHKYSGDKNKINLIAVSFESPVHGYDRIIRGIREYYDNGGKRKITFHIVGTTMRQTDNLISDLGLSDICIKYGPKVGEELDDIYDKANIGIGCLANHRIGSKFGSALKTKEYIAKGIPFVYGWQEAVLEGFEFALKFELCEAPIDIEKIIIFFDNLPKDGLSSTIRGHLSYKDTWDYQIKRVVDAIKEKA</sequence>
<proteinExistence type="predicted"/>
<dbReference type="SUPFAM" id="SSF53756">
    <property type="entry name" value="UDP-Glycosyltransferase/glycogen phosphorylase"/>
    <property type="match status" value="1"/>
</dbReference>
<protein>
    <submittedName>
        <fullName evidence="1">Glycosyltransferase family 4 protein</fullName>
    </submittedName>
</protein>
<dbReference type="Proteomes" id="UP000448877">
    <property type="component" value="Unassembled WGS sequence"/>
</dbReference>
<dbReference type="GO" id="GO:0016740">
    <property type="term" value="F:transferase activity"/>
    <property type="evidence" value="ECO:0007669"/>
    <property type="project" value="UniProtKB-KW"/>
</dbReference>
<dbReference type="EMBL" id="VVYV01000097">
    <property type="protein sequence ID" value="KAA5411783.1"/>
    <property type="molecule type" value="Genomic_DNA"/>
</dbReference>
<keyword evidence="1" id="KW-0808">Transferase</keyword>
<dbReference type="AlphaFoldDB" id="A0A642PMR8"/>
<comment type="caution">
    <text evidence="1">The sequence shown here is derived from an EMBL/GenBank/DDBJ whole genome shotgun (WGS) entry which is preliminary data.</text>
</comment>
<evidence type="ECO:0000313" key="1">
    <source>
        <dbReference type="EMBL" id="KAA5411783.1"/>
    </source>
</evidence>
<reference evidence="1 2" key="1">
    <citation type="journal article" date="2019" name="Nat. Med.">
        <title>A library of human gut bacterial isolates paired with longitudinal multiomics data enables mechanistic microbiome research.</title>
        <authorList>
            <person name="Poyet M."/>
            <person name="Groussin M."/>
            <person name="Gibbons S.M."/>
            <person name="Avila-Pacheco J."/>
            <person name="Jiang X."/>
            <person name="Kearney S.M."/>
            <person name="Perrotta A.R."/>
            <person name="Berdy B."/>
            <person name="Zhao S."/>
            <person name="Lieberman T.D."/>
            <person name="Swanson P.K."/>
            <person name="Smith M."/>
            <person name="Roesemann S."/>
            <person name="Alexander J.E."/>
            <person name="Rich S.A."/>
            <person name="Livny J."/>
            <person name="Vlamakis H."/>
            <person name="Clish C."/>
            <person name="Bullock K."/>
            <person name="Deik A."/>
            <person name="Scott J."/>
            <person name="Pierce K.A."/>
            <person name="Xavier R.J."/>
            <person name="Alm E.J."/>
        </authorList>
    </citation>
    <scope>NUCLEOTIDE SEQUENCE [LARGE SCALE GENOMIC DNA]</scope>
    <source>
        <strain evidence="1 2">BIOML-A6</strain>
    </source>
</reference>
<dbReference type="GeneID" id="66309068"/>
<name>A0A642PMR8_9BACE</name>
<organism evidence="1 2">
    <name type="scientific">Bacteroides cellulosilyticus</name>
    <dbReference type="NCBI Taxonomy" id="246787"/>
    <lineage>
        <taxon>Bacteria</taxon>
        <taxon>Pseudomonadati</taxon>
        <taxon>Bacteroidota</taxon>
        <taxon>Bacteroidia</taxon>
        <taxon>Bacteroidales</taxon>
        <taxon>Bacteroidaceae</taxon>
        <taxon>Bacteroides</taxon>
    </lineage>
</organism>
<evidence type="ECO:0000313" key="2">
    <source>
        <dbReference type="Proteomes" id="UP000448877"/>
    </source>
</evidence>
<gene>
    <name evidence="1" type="ORF">F2Y81_28125</name>
</gene>